<dbReference type="Proteomes" id="UP000646749">
    <property type="component" value="Unassembled WGS sequence"/>
</dbReference>
<dbReference type="EMBL" id="BONW01000016">
    <property type="protein sequence ID" value="GIG88538.1"/>
    <property type="molecule type" value="Genomic_DNA"/>
</dbReference>
<evidence type="ECO:0000256" key="1">
    <source>
        <dbReference type="ARBA" id="ARBA00006383"/>
    </source>
</evidence>
<dbReference type="InterPro" id="IPR028345">
    <property type="entry name" value="Antibiotic_NAT-like"/>
</dbReference>
<dbReference type="PANTHER" id="PTHR11104:SF0">
    <property type="entry name" value="SPBETA PROPHAGE-DERIVED AMINOGLYCOSIDE N(3')-ACETYLTRANSFERASE-LIKE PROTEIN YOKD"/>
    <property type="match status" value="1"/>
</dbReference>
<protein>
    <recommendedName>
        <fullName evidence="4">Aminoglycoside N(3)-acetyltransferase</fullName>
        <ecNumber evidence="4">2.3.1.-</ecNumber>
    </recommendedName>
</protein>
<dbReference type="InterPro" id="IPR003679">
    <property type="entry name" value="Amioglycoside_AcTrfase"/>
</dbReference>
<evidence type="ECO:0000256" key="2">
    <source>
        <dbReference type="ARBA" id="ARBA00022679"/>
    </source>
</evidence>
<evidence type="ECO:0000256" key="3">
    <source>
        <dbReference type="ARBA" id="ARBA00023315"/>
    </source>
</evidence>
<keyword evidence="2 4" id="KW-0808">Transferase</keyword>
<keyword evidence="3 4" id="KW-0012">Acyltransferase</keyword>
<dbReference type="PANTHER" id="PTHR11104">
    <property type="entry name" value="AMINOGLYCOSIDE N3-ACETYLTRANSFERASE"/>
    <property type="match status" value="1"/>
</dbReference>
<accession>A0ABQ4E1G4</accession>
<organism evidence="5 6">
    <name type="scientific">Plantactinospora endophytica</name>
    <dbReference type="NCBI Taxonomy" id="673535"/>
    <lineage>
        <taxon>Bacteria</taxon>
        <taxon>Bacillati</taxon>
        <taxon>Actinomycetota</taxon>
        <taxon>Actinomycetes</taxon>
        <taxon>Micromonosporales</taxon>
        <taxon>Micromonosporaceae</taxon>
        <taxon>Plantactinospora</taxon>
    </lineage>
</organism>
<proteinExistence type="inferred from homology"/>
<dbReference type="SUPFAM" id="SSF110710">
    <property type="entry name" value="TTHA0583/YokD-like"/>
    <property type="match status" value="1"/>
</dbReference>
<gene>
    <name evidence="5" type="ORF">Pen02_34740</name>
</gene>
<comment type="catalytic activity">
    <reaction evidence="4">
        <text>a 2-deoxystreptamine antibiotic + acetyl-CoA = an N(3)-acetyl-2-deoxystreptamine antibiotic + CoA + H(+)</text>
        <dbReference type="Rhea" id="RHEA:12665"/>
        <dbReference type="ChEBI" id="CHEBI:15378"/>
        <dbReference type="ChEBI" id="CHEBI:57287"/>
        <dbReference type="ChEBI" id="CHEBI:57288"/>
        <dbReference type="ChEBI" id="CHEBI:57921"/>
        <dbReference type="ChEBI" id="CHEBI:77452"/>
        <dbReference type="EC" id="2.3.1.81"/>
    </reaction>
</comment>
<comment type="caution">
    <text evidence="5">The sequence shown here is derived from an EMBL/GenBank/DDBJ whole genome shotgun (WGS) entry which is preliminary data.</text>
</comment>
<dbReference type="RefSeq" id="WP_203867050.1">
    <property type="nucleotide sequence ID" value="NZ_BONW01000016.1"/>
</dbReference>
<dbReference type="EC" id="2.3.1.-" evidence="4"/>
<sequence length="277" mass="29117">MASDRSGPDAAGLAADLGRLGIADTPGILVHSSLRQLGHLPDGAATLFSAIRSAAGPHTTVVVPTHTANNSLSSRDFVTATAGLDRAGVERHIRKMPGFDPAETPSNGMGVFAEYVRRRPDSVRSTHPQTSFAAVGPAAAGWMAVHDSDCHLGERSPLQALYAAGAQVLLLGVGFDRCTAFHLGEYRMGGSVPVREYDCFVQGSSGRQPLRFTDIRLDDGDFEALGADFTRETVVADGRVGAARAMAFPIRAAVDFAARWMRRYRPGSGPADAGAAG</sequence>
<dbReference type="Pfam" id="PF02522">
    <property type="entry name" value="Antibiotic_NAT"/>
    <property type="match status" value="1"/>
</dbReference>
<evidence type="ECO:0000256" key="4">
    <source>
        <dbReference type="RuleBase" id="RU365031"/>
    </source>
</evidence>
<name>A0ABQ4E1G4_9ACTN</name>
<keyword evidence="4" id="KW-0046">Antibiotic resistance</keyword>
<evidence type="ECO:0000313" key="6">
    <source>
        <dbReference type="Proteomes" id="UP000646749"/>
    </source>
</evidence>
<keyword evidence="6" id="KW-1185">Reference proteome</keyword>
<evidence type="ECO:0000313" key="5">
    <source>
        <dbReference type="EMBL" id="GIG88538.1"/>
    </source>
</evidence>
<reference evidence="5 6" key="1">
    <citation type="submission" date="2021-01" db="EMBL/GenBank/DDBJ databases">
        <title>Whole genome shotgun sequence of Plantactinospora endophytica NBRC 110450.</title>
        <authorList>
            <person name="Komaki H."/>
            <person name="Tamura T."/>
        </authorList>
    </citation>
    <scope>NUCLEOTIDE SEQUENCE [LARGE SCALE GENOMIC DNA]</scope>
    <source>
        <strain evidence="5 6">NBRC 110450</strain>
    </source>
</reference>
<comment type="similarity">
    <text evidence="1 4">Belongs to the antibiotic N-acetyltransferase family.</text>
</comment>